<evidence type="ECO:0000313" key="10">
    <source>
        <dbReference type="Proteomes" id="UP001200034"/>
    </source>
</evidence>
<keyword evidence="6" id="KW-0863">Zinc-finger</keyword>
<evidence type="ECO:0000256" key="2">
    <source>
        <dbReference type="ARBA" id="ARBA00023242"/>
    </source>
</evidence>
<reference evidence="9" key="1">
    <citation type="journal article" date="2021" name="Mol. Ecol. Resour.">
        <title>Phylogenomic analyses of the genus Drosophila reveals genomic signals of climate adaptation.</title>
        <authorList>
            <person name="Li F."/>
            <person name="Rane R.V."/>
            <person name="Luria V."/>
            <person name="Xiong Z."/>
            <person name="Chen J."/>
            <person name="Li Z."/>
            <person name="Catullo R.A."/>
            <person name="Griffin P.C."/>
            <person name="Schiffer M."/>
            <person name="Pearce S."/>
            <person name="Lee S.F."/>
            <person name="McElroy K."/>
            <person name="Stocker A."/>
            <person name="Shirriffs J."/>
            <person name="Cockerell F."/>
            <person name="Coppin C."/>
            <person name="Sgro C.M."/>
            <person name="Karger A."/>
            <person name="Cain J.W."/>
            <person name="Weber J.A."/>
            <person name="Santpere G."/>
            <person name="Kirschner M.W."/>
            <person name="Hoffmann A.A."/>
            <person name="Oakeshott J.G."/>
            <person name="Zhang G."/>
        </authorList>
    </citation>
    <scope>NUCLEOTIDE SEQUENCE</scope>
    <source>
        <strain evidence="9">BGI-SZ-2011g</strain>
    </source>
</reference>
<feature type="region of interest" description="Disordered" evidence="7">
    <location>
        <begin position="223"/>
        <end position="297"/>
    </location>
</feature>
<name>A0AAD4K3G7_9MUSC</name>
<dbReference type="GO" id="GO:0031965">
    <property type="term" value="C:nuclear membrane"/>
    <property type="evidence" value="ECO:0007669"/>
    <property type="project" value="UniProtKB-SubCell"/>
</dbReference>
<proteinExistence type="predicted"/>
<keyword evidence="6" id="KW-0479">Metal-binding</keyword>
<dbReference type="InterPro" id="IPR000571">
    <property type="entry name" value="Znf_CCCH"/>
</dbReference>
<dbReference type="Pfam" id="PF13634">
    <property type="entry name" value="Nucleoporin_FG"/>
    <property type="match status" value="2"/>
</dbReference>
<evidence type="ECO:0000256" key="4">
    <source>
        <dbReference type="ARBA" id="ARBA00039886"/>
    </source>
</evidence>
<accession>A0AAD4K3G7</accession>
<dbReference type="InterPro" id="IPR025574">
    <property type="entry name" value="Nucleoporin_FG_rpt"/>
</dbReference>
<protein>
    <recommendedName>
        <fullName evidence="4">Nucleoporin NUP42</fullName>
    </recommendedName>
    <alternativeName>
        <fullName evidence="5">Nucleoporin-like protein 2</fullName>
    </alternativeName>
</protein>
<dbReference type="InterPro" id="IPR051767">
    <property type="entry name" value="Nucleoporin_NUP42"/>
</dbReference>
<dbReference type="AlphaFoldDB" id="A0AAD4K3G7"/>
<keyword evidence="10" id="KW-1185">Reference proteome</keyword>
<organism evidence="9 10">
    <name type="scientific">Drosophila rubida</name>
    <dbReference type="NCBI Taxonomy" id="30044"/>
    <lineage>
        <taxon>Eukaryota</taxon>
        <taxon>Metazoa</taxon>
        <taxon>Ecdysozoa</taxon>
        <taxon>Arthropoda</taxon>
        <taxon>Hexapoda</taxon>
        <taxon>Insecta</taxon>
        <taxon>Pterygota</taxon>
        <taxon>Neoptera</taxon>
        <taxon>Endopterygota</taxon>
        <taxon>Diptera</taxon>
        <taxon>Brachycera</taxon>
        <taxon>Muscomorpha</taxon>
        <taxon>Ephydroidea</taxon>
        <taxon>Drosophilidae</taxon>
        <taxon>Drosophila</taxon>
    </lineage>
</organism>
<feature type="compositionally biased region" description="Low complexity" evidence="7">
    <location>
        <begin position="224"/>
        <end position="274"/>
    </location>
</feature>
<comment type="caution">
    <text evidence="9">The sequence shown here is derived from an EMBL/GenBank/DDBJ whole genome shotgun (WGS) entry which is preliminary data.</text>
</comment>
<comment type="function">
    <text evidence="3">Required for the export of mRNAs containing poly(A) tails from the nucleus into the cytoplasm.</text>
</comment>
<evidence type="ECO:0000256" key="1">
    <source>
        <dbReference type="ARBA" id="ARBA00004335"/>
    </source>
</evidence>
<dbReference type="PANTHER" id="PTHR46527:SF1">
    <property type="entry name" value="NUCLEOPORIN NUP42"/>
    <property type="match status" value="1"/>
</dbReference>
<dbReference type="GO" id="GO:0005643">
    <property type="term" value="C:nuclear pore"/>
    <property type="evidence" value="ECO:0007669"/>
    <property type="project" value="UniProtKB-ARBA"/>
</dbReference>
<evidence type="ECO:0000313" key="9">
    <source>
        <dbReference type="EMBL" id="KAH8376760.1"/>
    </source>
</evidence>
<evidence type="ECO:0000256" key="5">
    <source>
        <dbReference type="ARBA" id="ARBA00042384"/>
    </source>
</evidence>
<gene>
    <name evidence="9" type="ORF">KR093_001169</name>
</gene>
<feature type="domain" description="C3H1-type" evidence="8">
    <location>
        <begin position="1"/>
        <end position="25"/>
    </location>
</feature>
<evidence type="ECO:0000256" key="3">
    <source>
        <dbReference type="ARBA" id="ARBA00037262"/>
    </source>
</evidence>
<keyword evidence="2" id="KW-0539">Nucleus</keyword>
<evidence type="ECO:0000256" key="6">
    <source>
        <dbReference type="PROSITE-ProRule" id="PRU00723"/>
    </source>
</evidence>
<dbReference type="PROSITE" id="PS50103">
    <property type="entry name" value="ZF_C3H1"/>
    <property type="match status" value="1"/>
</dbReference>
<dbReference type="PANTHER" id="PTHR46527">
    <property type="entry name" value="NUCLEOPORIN-LIKE PROTEIN 2"/>
    <property type="match status" value="1"/>
</dbReference>
<feature type="compositionally biased region" description="Polar residues" evidence="7">
    <location>
        <begin position="275"/>
        <end position="296"/>
    </location>
</feature>
<evidence type="ECO:0000259" key="8">
    <source>
        <dbReference type="PROSITE" id="PS50103"/>
    </source>
</evidence>
<comment type="subcellular location">
    <subcellularLocation>
        <location evidence="1">Nucleus membrane</location>
        <topology evidence="1">Peripheral membrane protein</topology>
        <orientation evidence="1">Cytoplasmic side</orientation>
    </subcellularLocation>
</comment>
<sequence length="401" mass="44106">MGVCRFFQQGSCRFGTKCHNEHFDVKYDGSTKYFANIKRKLSIRRLFRQYLKTDMEASINSNMWRFSVYGPFKDKPSIPNFIEDQSFEEVRLQAYESRRQNRFDQFHQQYTKEVHDTVNKMKSMLQMTPQIVDMMIKIYETPEGVQPAANNNNPFGFAGNNAAQQQASSIFSKPALGSSGGNIFGSVAAATPAPGNIFGGGGSTNNAVGNNIFSSANSTNIFTQQQQQQQNPFGQPQQQPSIFGQQPQHQQQVVNPFGQPTATAAPAFGFTQPTQATNPSPFGQTNTFMAQQQQPQPGGIFAQAAAATVPNTGNIFAQAVQQQQQPPNGFFGQAAVATTGFPSAQVQMQPAVQQQQQLPQPTDSSIYSRLEDLTAEEIAAFKADTFAPGQVPFKPPPRELC</sequence>
<dbReference type="EMBL" id="JAJJHW010001127">
    <property type="protein sequence ID" value="KAH8376760.1"/>
    <property type="molecule type" value="Genomic_DNA"/>
</dbReference>
<dbReference type="GO" id="GO:0008270">
    <property type="term" value="F:zinc ion binding"/>
    <property type="evidence" value="ECO:0007669"/>
    <property type="project" value="UniProtKB-KW"/>
</dbReference>
<evidence type="ECO:0000256" key="7">
    <source>
        <dbReference type="SAM" id="MobiDB-lite"/>
    </source>
</evidence>
<keyword evidence="6" id="KW-0862">Zinc</keyword>
<feature type="zinc finger region" description="C3H1-type" evidence="6">
    <location>
        <begin position="1"/>
        <end position="25"/>
    </location>
</feature>
<dbReference type="Proteomes" id="UP001200034">
    <property type="component" value="Unassembled WGS sequence"/>
</dbReference>